<keyword evidence="2" id="KW-0418">Kinase</keyword>
<dbReference type="InterPro" id="IPR008271">
    <property type="entry name" value="Ser/Thr_kinase_AS"/>
</dbReference>
<proteinExistence type="predicted"/>
<dbReference type="GO" id="GO:0004674">
    <property type="term" value="F:protein serine/threonine kinase activity"/>
    <property type="evidence" value="ECO:0007669"/>
    <property type="project" value="TreeGrafter"/>
</dbReference>
<reference evidence="2" key="1">
    <citation type="submission" date="2015-07" db="EMBL/GenBank/DDBJ databases">
        <title>Adaptation to a free-living lifestyle via gene acquisitions in the diplomonad Trepomonas sp. PC1.</title>
        <authorList>
            <person name="Xu F."/>
            <person name="Jerlstrom-Hultqvist J."/>
            <person name="Kolisko M."/>
            <person name="Simpson A.G.B."/>
            <person name="Roger A.J."/>
            <person name="Svard S.G."/>
            <person name="Andersson J.O."/>
        </authorList>
    </citation>
    <scope>NUCLEOTIDE SEQUENCE</scope>
    <source>
        <strain evidence="2">PC1</strain>
    </source>
</reference>
<feature type="non-terminal residue" evidence="2">
    <location>
        <position position="233"/>
    </location>
</feature>
<dbReference type="InterPro" id="IPR000719">
    <property type="entry name" value="Prot_kinase_dom"/>
</dbReference>
<dbReference type="GO" id="GO:0005524">
    <property type="term" value="F:ATP binding"/>
    <property type="evidence" value="ECO:0007669"/>
    <property type="project" value="InterPro"/>
</dbReference>
<gene>
    <name evidence="2" type="ORF">TPC1_11085</name>
</gene>
<dbReference type="PROSITE" id="PS50011">
    <property type="entry name" value="PROTEIN_KINASE_DOM"/>
    <property type="match status" value="1"/>
</dbReference>
<dbReference type="GO" id="GO:0044773">
    <property type="term" value="P:mitotic DNA damage checkpoint signaling"/>
    <property type="evidence" value="ECO:0007669"/>
    <property type="project" value="TreeGrafter"/>
</dbReference>
<dbReference type="EMBL" id="GDID01000813">
    <property type="protein sequence ID" value="JAP95793.1"/>
    <property type="molecule type" value="Transcribed_RNA"/>
</dbReference>
<name>A0A146KGH0_9EUKA</name>
<dbReference type="PROSITE" id="PS00108">
    <property type="entry name" value="PROTEIN_KINASE_ST"/>
    <property type="match status" value="1"/>
</dbReference>
<dbReference type="Gene3D" id="1.10.510.10">
    <property type="entry name" value="Transferase(Phosphotransferase) domain 1"/>
    <property type="match status" value="1"/>
</dbReference>
<protein>
    <submittedName>
        <fullName evidence="2">Kinase, NEK</fullName>
    </submittedName>
</protein>
<evidence type="ECO:0000259" key="1">
    <source>
        <dbReference type="PROSITE" id="PS50011"/>
    </source>
</evidence>
<dbReference type="PANTHER" id="PTHR44167">
    <property type="entry name" value="OVARIAN-SPECIFIC SERINE/THREONINE-PROTEIN KINASE LOK-RELATED"/>
    <property type="match status" value="1"/>
</dbReference>
<dbReference type="Pfam" id="PF00069">
    <property type="entry name" value="Pkinase"/>
    <property type="match status" value="1"/>
</dbReference>
<dbReference type="SMART" id="SM00220">
    <property type="entry name" value="S_TKc"/>
    <property type="match status" value="1"/>
</dbReference>
<organism evidence="2">
    <name type="scientific">Trepomonas sp. PC1</name>
    <dbReference type="NCBI Taxonomy" id="1076344"/>
    <lineage>
        <taxon>Eukaryota</taxon>
        <taxon>Metamonada</taxon>
        <taxon>Diplomonadida</taxon>
        <taxon>Hexamitidae</taxon>
        <taxon>Hexamitinae</taxon>
        <taxon>Trepomonas</taxon>
    </lineage>
</organism>
<feature type="domain" description="Protein kinase" evidence="1">
    <location>
        <begin position="1"/>
        <end position="168"/>
    </location>
</feature>
<dbReference type="GO" id="GO:0005634">
    <property type="term" value="C:nucleus"/>
    <property type="evidence" value="ECO:0007669"/>
    <property type="project" value="TreeGrafter"/>
</dbReference>
<sequence>KLKLSQIVKWMSQMCSALQHISDKKYVHRDIKADNILIDDDLNVVLTDFGCCKKFEGSETTMTTTIGTFSHVPPEYITNDIDKIAPANDMWGLGVLLHQLLTGKLPFIPTVGYNKQETLNNLKKTIDTTPISFNFSQQVKQELGQICGHLLQINMDKRYTAEKVQAALNDIQIKYDQGQLNDDNLLEEQKLQNAYNENPSTINQSEELKIKKFVKVANIKIQFFDHAQLNDIR</sequence>
<dbReference type="InterPro" id="IPR011009">
    <property type="entry name" value="Kinase-like_dom_sf"/>
</dbReference>
<keyword evidence="2" id="KW-0808">Transferase</keyword>
<feature type="non-terminal residue" evidence="2">
    <location>
        <position position="1"/>
    </location>
</feature>
<dbReference type="SUPFAM" id="SSF56112">
    <property type="entry name" value="Protein kinase-like (PK-like)"/>
    <property type="match status" value="1"/>
</dbReference>
<dbReference type="PANTHER" id="PTHR44167:SF24">
    <property type="entry name" value="SERINE_THREONINE-PROTEIN KINASE CHK2"/>
    <property type="match status" value="1"/>
</dbReference>
<evidence type="ECO:0000313" key="2">
    <source>
        <dbReference type="EMBL" id="JAP95793.1"/>
    </source>
</evidence>
<dbReference type="AlphaFoldDB" id="A0A146KGH0"/>
<accession>A0A146KGH0</accession>